<dbReference type="InterPro" id="IPR038753">
    <property type="entry name" value="NFKBIL1"/>
</dbReference>
<evidence type="ECO:0000256" key="3">
    <source>
        <dbReference type="ARBA" id="ARBA00022737"/>
    </source>
</evidence>
<sequence length="326" mass="38451">MENTEGTASSPQRENTSTSKEDDYNKTRKGKFRFKSSKSSRSKHSSDRTSKRSHSPSDSKERSYKKRPSHRSTRTHHQPNLNDNPTRSLSPDTAFRESLFDAMGDDEGAEYWQGVYGQPIHTYAVPQVEGPTGELEQMDEEEYAAYVRARMWERTRDGMLEEQERMRAERRRKKVREESTYVRDRERRDFDRAMEDSLRRGAERKARKRWEEAWETYLARWEEISKVVSDKDRDSSSKPLRNLLFWPVLSGKRQDVSPDSVRDFMRHAPASTDLLVILKTERVRWHPDKIQHRYSGLGIDDVVLRSVTEVFQIVDAMWNENNRRTG</sequence>
<accession>A0AAD6HQ01</accession>
<gene>
    <name evidence="7" type="ORF">N7493_003618</name>
</gene>
<evidence type="ECO:0000256" key="6">
    <source>
        <dbReference type="SAM" id="MobiDB-lite"/>
    </source>
</evidence>
<keyword evidence="4" id="KW-0040">ANK repeat</keyword>
<evidence type="ECO:0000256" key="5">
    <source>
        <dbReference type="ARBA" id="ARBA00023242"/>
    </source>
</evidence>
<evidence type="ECO:0000313" key="7">
    <source>
        <dbReference type="EMBL" id="KAJ5732137.1"/>
    </source>
</evidence>
<reference evidence="7" key="2">
    <citation type="submission" date="2023-01" db="EMBL/GenBank/DDBJ databases">
        <authorList>
            <person name="Petersen C."/>
        </authorList>
    </citation>
    <scope>NUCLEOTIDE SEQUENCE</scope>
    <source>
        <strain evidence="7">IBT 17514</strain>
    </source>
</reference>
<dbReference type="GO" id="GO:0005634">
    <property type="term" value="C:nucleus"/>
    <property type="evidence" value="ECO:0007669"/>
    <property type="project" value="UniProtKB-SubCell"/>
</dbReference>
<feature type="compositionally biased region" description="Polar residues" evidence="6">
    <location>
        <begin position="1"/>
        <end position="18"/>
    </location>
</feature>
<feature type="region of interest" description="Disordered" evidence="6">
    <location>
        <begin position="1"/>
        <end position="92"/>
    </location>
</feature>
<keyword evidence="5" id="KW-0539">Nucleus</keyword>
<keyword evidence="2" id="KW-0597">Phosphoprotein</keyword>
<protein>
    <submittedName>
        <fullName evidence="7">Uncharacterized protein</fullName>
    </submittedName>
</protein>
<reference evidence="7" key="1">
    <citation type="journal article" date="2023" name="IMA Fungus">
        <title>Comparative genomic study of the Penicillium genus elucidates a diverse pangenome and 15 lateral gene transfer events.</title>
        <authorList>
            <person name="Petersen C."/>
            <person name="Sorensen T."/>
            <person name="Nielsen M.R."/>
            <person name="Sondergaard T.E."/>
            <person name="Sorensen J.L."/>
            <person name="Fitzpatrick D.A."/>
            <person name="Frisvad J.C."/>
            <person name="Nielsen K.L."/>
        </authorList>
    </citation>
    <scope>NUCLEOTIDE SEQUENCE</scope>
    <source>
        <strain evidence="7">IBT 17514</strain>
    </source>
</reference>
<dbReference type="AlphaFoldDB" id="A0AAD6HQ01"/>
<dbReference type="PANTHER" id="PTHR15263">
    <property type="entry name" value="I-KAPPA-B-LIKE PROTEIN IKBL"/>
    <property type="match status" value="1"/>
</dbReference>
<organism evidence="7 8">
    <name type="scientific">Penicillium malachiteum</name>
    <dbReference type="NCBI Taxonomy" id="1324776"/>
    <lineage>
        <taxon>Eukaryota</taxon>
        <taxon>Fungi</taxon>
        <taxon>Dikarya</taxon>
        <taxon>Ascomycota</taxon>
        <taxon>Pezizomycotina</taxon>
        <taxon>Eurotiomycetes</taxon>
        <taxon>Eurotiomycetidae</taxon>
        <taxon>Eurotiales</taxon>
        <taxon>Aspergillaceae</taxon>
        <taxon>Penicillium</taxon>
    </lineage>
</organism>
<name>A0AAD6HQ01_9EURO</name>
<feature type="compositionally biased region" description="Basic and acidic residues" evidence="6">
    <location>
        <begin position="44"/>
        <end position="62"/>
    </location>
</feature>
<comment type="caution">
    <text evidence="7">The sequence shown here is derived from an EMBL/GenBank/DDBJ whole genome shotgun (WGS) entry which is preliminary data.</text>
</comment>
<dbReference type="Proteomes" id="UP001215712">
    <property type="component" value="Unassembled WGS sequence"/>
</dbReference>
<feature type="compositionally biased region" description="Polar residues" evidence="6">
    <location>
        <begin position="78"/>
        <end position="91"/>
    </location>
</feature>
<proteinExistence type="predicted"/>
<keyword evidence="8" id="KW-1185">Reference proteome</keyword>
<evidence type="ECO:0000256" key="2">
    <source>
        <dbReference type="ARBA" id="ARBA00022553"/>
    </source>
</evidence>
<dbReference type="PANTHER" id="PTHR15263:SF1">
    <property type="entry name" value="NF-KAPPA-B INHIBITOR-LIKE PROTEIN 1"/>
    <property type="match status" value="1"/>
</dbReference>
<dbReference type="EMBL" id="JAQJAN010000004">
    <property type="protein sequence ID" value="KAJ5732137.1"/>
    <property type="molecule type" value="Genomic_DNA"/>
</dbReference>
<dbReference type="GO" id="GO:0043124">
    <property type="term" value="P:negative regulation of canonical NF-kappaB signal transduction"/>
    <property type="evidence" value="ECO:0007669"/>
    <property type="project" value="InterPro"/>
</dbReference>
<feature type="compositionally biased region" description="Basic residues" evidence="6">
    <location>
        <begin position="63"/>
        <end position="77"/>
    </location>
</feature>
<keyword evidence="3" id="KW-0677">Repeat</keyword>
<comment type="subcellular location">
    <subcellularLocation>
        <location evidence="1">Nucleus</location>
    </subcellularLocation>
</comment>
<evidence type="ECO:0000256" key="1">
    <source>
        <dbReference type="ARBA" id="ARBA00004123"/>
    </source>
</evidence>
<evidence type="ECO:0000313" key="8">
    <source>
        <dbReference type="Proteomes" id="UP001215712"/>
    </source>
</evidence>
<evidence type="ECO:0000256" key="4">
    <source>
        <dbReference type="ARBA" id="ARBA00023043"/>
    </source>
</evidence>
<feature type="compositionally biased region" description="Basic residues" evidence="6">
    <location>
        <begin position="27"/>
        <end position="43"/>
    </location>
</feature>